<feature type="region of interest" description="Disordered" evidence="3">
    <location>
        <begin position="112"/>
        <end position="134"/>
    </location>
</feature>
<name>A0A368Q9U2_SETIT</name>
<accession>A0A368Q9U2</accession>
<sequence length="134" mass="14900">MDGCTTPPPFVYKYAQLHRIATQQHKSFRFLPSRYSTCPRQGRSRMADCNANSSAAIGQEQDVVVEKKYGGMAPKKPLISKDHERAYFDSADWVLGKEAANSSGARAAIESLKPKLKRTPHHQLPPRKPTCAST</sequence>
<feature type="compositionally biased region" description="Basic residues" evidence="3">
    <location>
        <begin position="114"/>
        <end position="125"/>
    </location>
</feature>
<reference evidence="4" key="2">
    <citation type="submission" date="2015-07" db="EMBL/GenBank/DDBJ databases">
        <authorList>
            <person name="Noorani M."/>
        </authorList>
    </citation>
    <scope>NUCLEOTIDE SEQUENCE</scope>
    <source>
        <strain evidence="4">Yugu1</strain>
    </source>
</reference>
<dbReference type="EMBL" id="CM003529">
    <property type="protein sequence ID" value="RCV14632.1"/>
    <property type="molecule type" value="Genomic_DNA"/>
</dbReference>
<dbReference type="PANTHER" id="PTHR34804:SF5">
    <property type="entry name" value="CAMP-REGULATED PHOSPHOPROTEIN 19-RELATED PROTEIN"/>
    <property type="match status" value="1"/>
</dbReference>
<reference evidence="4" key="1">
    <citation type="journal article" date="2012" name="Nat. Biotechnol.">
        <title>Reference genome sequence of the model plant Setaria.</title>
        <authorList>
            <person name="Bennetzen J.L."/>
            <person name="Schmutz J."/>
            <person name="Wang H."/>
            <person name="Percifield R."/>
            <person name="Hawkins J."/>
            <person name="Pontaroli A.C."/>
            <person name="Estep M."/>
            <person name="Feng L."/>
            <person name="Vaughn J.N."/>
            <person name="Grimwood J."/>
            <person name="Jenkins J."/>
            <person name="Barry K."/>
            <person name="Lindquist E."/>
            <person name="Hellsten U."/>
            <person name="Deshpande S."/>
            <person name="Wang X."/>
            <person name="Wu X."/>
            <person name="Mitros T."/>
            <person name="Triplett J."/>
            <person name="Yang X."/>
            <person name="Ye C.Y."/>
            <person name="Mauro-Herrera M."/>
            <person name="Wang L."/>
            <person name="Li P."/>
            <person name="Sharma M."/>
            <person name="Sharma R."/>
            <person name="Ronald P.C."/>
            <person name="Panaud O."/>
            <person name="Kellogg E.A."/>
            <person name="Brutnell T.P."/>
            <person name="Doust A.N."/>
            <person name="Tuskan G.A."/>
            <person name="Rokhsar D."/>
            <person name="Devos K.M."/>
        </authorList>
    </citation>
    <scope>NUCLEOTIDE SEQUENCE [LARGE SCALE GENOMIC DNA]</scope>
    <source>
        <strain evidence="4">Yugu1</strain>
    </source>
</reference>
<evidence type="ECO:0000256" key="2">
    <source>
        <dbReference type="RuleBase" id="RU363120"/>
    </source>
</evidence>
<organism evidence="4">
    <name type="scientific">Setaria italica</name>
    <name type="common">Foxtail millet</name>
    <name type="synonym">Panicum italicum</name>
    <dbReference type="NCBI Taxonomy" id="4555"/>
    <lineage>
        <taxon>Eukaryota</taxon>
        <taxon>Viridiplantae</taxon>
        <taxon>Streptophyta</taxon>
        <taxon>Embryophyta</taxon>
        <taxon>Tracheophyta</taxon>
        <taxon>Spermatophyta</taxon>
        <taxon>Magnoliopsida</taxon>
        <taxon>Liliopsida</taxon>
        <taxon>Poales</taxon>
        <taxon>Poaceae</taxon>
        <taxon>PACMAD clade</taxon>
        <taxon>Panicoideae</taxon>
        <taxon>Panicodae</taxon>
        <taxon>Paniceae</taxon>
        <taxon>Cenchrinae</taxon>
        <taxon>Setaria</taxon>
    </lineage>
</organism>
<protein>
    <recommendedName>
        <fullName evidence="5">Endosulphine</fullName>
    </recommendedName>
</protein>
<dbReference type="PANTHER" id="PTHR34804">
    <property type="entry name" value="CAMP-REGULATED PHOSPHOPROTEIN 19-RELATED PROTEIN"/>
    <property type="match status" value="1"/>
</dbReference>
<comment type="similarity">
    <text evidence="1 2">Belongs to the endosulfine family.</text>
</comment>
<evidence type="ECO:0000256" key="3">
    <source>
        <dbReference type="SAM" id="MobiDB-lite"/>
    </source>
</evidence>
<proteinExistence type="inferred from homology"/>
<dbReference type="Pfam" id="PF04667">
    <property type="entry name" value="Endosulfine"/>
    <property type="match status" value="1"/>
</dbReference>
<dbReference type="InterPro" id="IPR006760">
    <property type="entry name" value="Endosulphine"/>
</dbReference>
<gene>
    <name evidence="4" type="ORF">SETIT_2G440700v2</name>
</gene>
<evidence type="ECO:0000313" key="4">
    <source>
        <dbReference type="EMBL" id="RCV14632.1"/>
    </source>
</evidence>
<evidence type="ECO:0000256" key="1">
    <source>
        <dbReference type="ARBA" id="ARBA00010520"/>
    </source>
</evidence>
<dbReference type="AlphaFoldDB" id="A0A368Q9U2"/>
<evidence type="ECO:0008006" key="5">
    <source>
        <dbReference type="Google" id="ProtNLM"/>
    </source>
</evidence>
<dbReference type="OrthoDB" id="5949865at2759"/>